<sequence>MAEPEQAQPQTSPAQSEVQTPPNQVTDFPDQGRPATEHLSSEGKFATVNPAGTAFTPTGEQIDVGDELPPSVQRIRQSGDGFVDSEQTPEANQP</sequence>
<feature type="compositionally biased region" description="Polar residues" evidence="1">
    <location>
        <begin position="7"/>
        <end position="26"/>
    </location>
</feature>
<evidence type="ECO:0000313" key="3">
    <source>
        <dbReference type="Proteomes" id="UP001464891"/>
    </source>
</evidence>
<feature type="compositionally biased region" description="Polar residues" evidence="1">
    <location>
        <begin position="85"/>
        <end position="94"/>
    </location>
</feature>
<accession>A0ABV0JCU6</accession>
<organism evidence="2 3">
    <name type="scientific">Trichocoleus desertorum GB2-A4</name>
    <dbReference type="NCBI Taxonomy" id="2933944"/>
    <lineage>
        <taxon>Bacteria</taxon>
        <taxon>Bacillati</taxon>
        <taxon>Cyanobacteriota</taxon>
        <taxon>Cyanophyceae</taxon>
        <taxon>Leptolyngbyales</taxon>
        <taxon>Trichocoleusaceae</taxon>
        <taxon>Trichocoleus</taxon>
    </lineage>
</organism>
<feature type="region of interest" description="Disordered" evidence="1">
    <location>
        <begin position="1"/>
        <end position="94"/>
    </location>
</feature>
<dbReference type="EMBL" id="JAMPKM010000015">
    <property type="protein sequence ID" value="MEP0819611.1"/>
    <property type="molecule type" value="Genomic_DNA"/>
</dbReference>
<proteinExistence type="predicted"/>
<comment type="caution">
    <text evidence="2">The sequence shown here is derived from an EMBL/GenBank/DDBJ whole genome shotgun (WGS) entry which is preliminary data.</text>
</comment>
<name>A0ABV0JCU6_9CYAN</name>
<dbReference type="RefSeq" id="WP_190440658.1">
    <property type="nucleotide sequence ID" value="NZ_JAMPKM010000015.1"/>
</dbReference>
<evidence type="ECO:0000256" key="1">
    <source>
        <dbReference type="SAM" id="MobiDB-lite"/>
    </source>
</evidence>
<keyword evidence="3" id="KW-1185">Reference proteome</keyword>
<reference evidence="2 3" key="1">
    <citation type="submission" date="2022-04" db="EMBL/GenBank/DDBJ databases">
        <title>Positive selection, recombination, and allopatry shape intraspecific diversity of widespread and dominant cyanobacteria.</title>
        <authorList>
            <person name="Wei J."/>
            <person name="Shu W."/>
            <person name="Hu C."/>
        </authorList>
    </citation>
    <scope>NUCLEOTIDE SEQUENCE [LARGE SCALE GENOMIC DNA]</scope>
    <source>
        <strain evidence="2 3">GB2-A4</strain>
    </source>
</reference>
<evidence type="ECO:0000313" key="2">
    <source>
        <dbReference type="EMBL" id="MEP0819611.1"/>
    </source>
</evidence>
<dbReference type="Proteomes" id="UP001464891">
    <property type="component" value="Unassembled WGS sequence"/>
</dbReference>
<protein>
    <submittedName>
        <fullName evidence="2">Uncharacterized protein</fullName>
    </submittedName>
</protein>
<gene>
    <name evidence="2" type="ORF">NC998_21155</name>
</gene>